<dbReference type="GeneID" id="110252055"/>
<evidence type="ECO:0000313" key="4">
    <source>
        <dbReference type="EnsemblMetazoa" id="XP_020914478.1"/>
    </source>
</evidence>
<dbReference type="SMART" id="SM00338">
    <property type="entry name" value="BRLZ"/>
    <property type="match status" value="1"/>
</dbReference>
<evidence type="ECO:0000256" key="2">
    <source>
        <dbReference type="SAM" id="MobiDB-lite"/>
    </source>
</evidence>
<keyword evidence="1" id="KW-0175">Coiled coil</keyword>
<dbReference type="InterPro" id="IPR004827">
    <property type="entry name" value="bZIP"/>
</dbReference>
<dbReference type="CDD" id="cd14813">
    <property type="entry name" value="bZIP_BmCbz-like"/>
    <property type="match status" value="1"/>
</dbReference>
<feature type="region of interest" description="Disordered" evidence="2">
    <location>
        <begin position="168"/>
        <end position="200"/>
    </location>
</feature>
<dbReference type="AlphaFoldDB" id="A0A913Y4Y2"/>
<accession>A0A913Y4Y2</accession>
<dbReference type="InterPro" id="IPR046347">
    <property type="entry name" value="bZIP_sf"/>
</dbReference>
<dbReference type="Proteomes" id="UP000887567">
    <property type="component" value="Unplaced"/>
</dbReference>
<protein>
    <recommendedName>
        <fullName evidence="3">BZIP domain-containing protein</fullName>
    </recommendedName>
</protein>
<dbReference type="RefSeq" id="XP_020914478.1">
    <property type="nucleotide sequence ID" value="XM_021058819.1"/>
</dbReference>
<dbReference type="OrthoDB" id="5982352at2759"/>
<evidence type="ECO:0000313" key="5">
    <source>
        <dbReference type="Proteomes" id="UP000887567"/>
    </source>
</evidence>
<dbReference type="PROSITE" id="PS50217">
    <property type="entry name" value="BZIP"/>
    <property type="match status" value="1"/>
</dbReference>
<evidence type="ECO:0000256" key="1">
    <source>
        <dbReference type="SAM" id="Coils"/>
    </source>
</evidence>
<dbReference type="Gene3D" id="1.20.5.170">
    <property type="match status" value="1"/>
</dbReference>
<reference evidence="4" key="1">
    <citation type="submission" date="2022-11" db="UniProtKB">
        <authorList>
            <consortium name="EnsemblMetazoa"/>
        </authorList>
    </citation>
    <scope>IDENTIFICATION</scope>
</reference>
<organism evidence="4 5">
    <name type="scientific">Exaiptasia diaphana</name>
    <name type="common">Tropical sea anemone</name>
    <name type="synonym">Aiptasia pulchella</name>
    <dbReference type="NCBI Taxonomy" id="2652724"/>
    <lineage>
        <taxon>Eukaryota</taxon>
        <taxon>Metazoa</taxon>
        <taxon>Cnidaria</taxon>
        <taxon>Anthozoa</taxon>
        <taxon>Hexacorallia</taxon>
        <taxon>Actiniaria</taxon>
        <taxon>Aiptasiidae</taxon>
        <taxon>Exaiptasia</taxon>
    </lineage>
</organism>
<dbReference type="GO" id="GO:0003700">
    <property type="term" value="F:DNA-binding transcription factor activity"/>
    <property type="evidence" value="ECO:0007669"/>
    <property type="project" value="InterPro"/>
</dbReference>
<dbReference type="SUPFAM" id="SSF57959">
    <property type="entry name" value="Leucine zipper domain"/>
    <property type="match status" value="1"/>
</dbReference>
<dbReference type="Pfam" id="PF07716">
    <property type="entry name" value="bZIP_2"/>
    <property type="match status" value="1"/>
</dbReference>
<dbReference type="KEGG" id="epa:110252055"/>
<proteinExistence type="predicted"/>
<name>A0A913Y4Y2_EXADI</name>
<keyword evidence="5" id="KW-1185">Reference proteome</keyword>
<dbReference type="EnsemblMetazoa" id="XM_021058819.1">
    <property type="protein sequence ID" value="XP_020914478.1"/>
    <property type="gene ID" value="LOC110252055"/>
</dbReference>
<feature type="domain" description="BZIP" evidence="3">
    <location>
        <begin position="197"/>
        <end position="260"/>
    </location>
</feature>
<evidence type="ECO:0000259" key="3">
    <source>
        <dbReference type="PROSITE" id="PS50217"/>
    </source>
</evidence>
<feature type="coiled-coil region" evidence="1">
    <location>
        <begin position="229"/>
        <end position="256"/>
    </location>
</feature>
<sequence length="268" mass="30049">MADPFYEEYLDLGGLFPDLIPNFDTLDMFPCLDEEMPLKELKPLAVPSIEPHPSEVESTACPSPDIMKEIDNLLAEADVSDMETKSVEELLNVEVVDEAPVDQKQSELFYSCVSSPVSVISTSDSCTTTVAENVNIDAELQHLLELLENTDGQELKTIEKTDLHLECSHRPPKRKLKTSEETPVKRQKHSPAQSANVDKVTARRIKNNEASRTCRASRKQREQDLFAKEEELLKSNAELKAQLEELTKETEALRKVLIQRLSGVTTVG</sequence>